<evidence type="ECO:0000313" key="1">
    <source>
        <dbReference type="EMBL" id="HIS74451.1"/>
    </source>
</evidence>
<comment type="caution">
    <text evidence="1">The sequence shown here is derived from an EMBL/GenBank/DDBJ whole genome shotgun (WGS) entry which is preliminary data.</text>
</comment>
<sequence>MKDNMVQELLLRALLGQNPTANPKQQVNNYQHQTNMNNMLGLRESLETLLKSLYINNAPNKQNSNIKNVNNSLSAQKPNMANQPKTSTPQVFEQFLSKEPDFFKGREMLFEYLNTSTVDFDVEELLKIAQLTKAIEEEAIKRFCAKNPKYAQFLTNENSKFLNKLESSNSAGVEGTLKSTPFFSAQDIDKMSNDEFLRHKDEIDAQILNLIKNS</sequence>
<protein>
    <submittedName>
        <fullName evidence="1">Uncharacterized protein</fullName>
    </submittedName>
</protein>
<gene>
    <name evidence="1" type="ORF">IAA86_05490</name>
</gene>
<name>A0A9D1JXW4_9BACT</name>
<accession>A0A9D1JXW4</accession>
<dbReference type="Proteomes" id="UP000886865">
    <property type="component" value="Unassembled WGS sequence"/>
</dbReference>
<proteinExistence type="predicted"/>
<organism evidence="1 2">
    <name type="scientific">Candidatus Galligastranaerophilus intestinavium</name>
    <dbReference type="NCBI Taxonomy" id="2840836"/>
    <lineage>
        <taxon>Bacteria</taxon>
        <taxon>Candidatus Galligastranaerophilus</taxon>
    </lineage>
</organism>
<dbReference type="AlphaFoldDB" id="A0A9D1JXW4"/>
<dbReference type="EMBL" id="DVJQ01000048">
    <property type="protein sequence ID" value="HIS74451.1"/>
    <property type="molecule type" value="Genomic_DNA"/>
</dbReference>
<reference evidence="1" key="1">
    <citation type="submission" date="2020-10" db="EMBL/GenBank/DDBJ databases">
        <authorList>
            <person name="Gilroy R."/>
        </authorList>
    </citation>
    <scope>NUCLEOTIDE SEQUENCE</scope>
    <source>
        <strain evidence="1">CHK152-2871</strain>
    </source>
</reference>
<reference evidence="1" key="2">
    <citation type="journal article" date="2021" name="PeerJ">
        <title>Extensive microbial diversity within the chicken gut microbiome revealed by metagenomics and culture.</title>
        <authorList>
            <person name="Gilroy R."/>
            <person name="Ravi A."/>
            <person name="Getino M."/>
            <person name="Pursley I."/>
            <person name="Horton D.L."/>
            <person name="Alikhan N.F."/>
            <person name="Baker D."/>
            <person name="Gharbi K."/>
            <person name="Hall N."/>
            <person name="Watson M."/>
            <person name="Adriaenssens E.M."/>
            <person name="Foster-Nyarko E."/>
            <person name="Jarju S."/>
            <person name="Secka A."/>
            <person name="Antonio M."/>
            <person name="Oren A."/>
            <person name="Chaudhuri R.R."/>
            <person name="La Ragione R."/>
            <person name="Hildebrand F."/>
            <person name="Pallen M.J."/>
        </authorList>
    </citation>
    <scope>NUCLEOTIDE SEQUENCE</scope>
    <source>
        <strain evidence="1">CHK152-2871</strain>
    </source>
</reference>
<evidence type="ECO:0000313" key="2">
    <source>
        <dbReference type="Proteomes" id="UP000886865"/>
    </source>
</evidence>